<gene>
    <name evidence="1" type="ORF">CITCOLO1_LOCUS6200</name>
</gene>
<accession>A0ABP0Y1Z5</accession>
<evidence type="ECO:0000313" key="1">
    <source>
        <dbReference type="EMBL" id="CAK9314447.1"/>
    </source>
</evidence>
<keyword evidence="2" id="KW-1185">Reference proteome</keyword>
<protein>
    <submittedName>
        <fullName evidence="1">Uncharacterized protein</fullName>
    </submittedName>
</protein>
<name>A0ABP0Y1Z5_9ROSI</name>
<reference evidence="1 2" key="1">
    <citation type="submission" date="2024-03" db="EMBL/GenBank/DDBJ databases">
        <authorList>
            <person name="Gkanogiannis A."/>
            <person name="Becerra Lopez-Lavalle L."/>
        </authorList>
    </citation>
    <scope>NUCLEOTIDE SEQUENCE [LARGE SCALE GENOMIC DNA]</scope>
</reference>
<evidence type="ECO:0000313" key="2">
    <source>
        <dbReference type="Proteomes" id="UP001642487"/>
    </source>
</evidence>
<proteinExistence type="predicted"/>
<dbReference type="Proteomes" id="UP001642487">
    <property type="component" value="Chromosome 2"/>
</dbReference>
<organism evidence="1 2">
    <name type="scientific">Citrullus colocynthis</name>
    <name type="common">colocynth</name>
    <dbReference type="NCBI Taxonomy" id="252529"/>
    <lineage>
        <taxon>Eukaryota</taxon>
        <taxon>Viridiplantae</taxon>
        <taxon>Streptophyta</taxon>
        <taxon>Embryophyta</taxon>
        <taxon>Tracheophyta</taxon>
        <taxon>Spermatophyta</taxon>
        <taxon>Magnoliopsida</taxon>
        <taxon>eudicotyledons</taxon>
        <taxon>Gunneridae</taxon>
        <taxon>Pentapetalae</taxon>
        <taxon>rosids</taxon>
        <taxon>fabids</taxon>
        <taxon>Cucurbitales</taxon>
        <taxon>Cucurbitaceae</taxon>
        <taxon>Benincaseae</taxon>
        <taxon>Citrullus</taxon>
    </lineage>
</organism>
<dbReference type="EMBL" id="OZ021736">
    <property type="protein sequence ID" value="CAK9314447.1"/>
    <property type="molecule type" value="Genomic_DNA"/>
</dbReference>
<sequence>MEYVLKILNYAPEIVALKILNAALSSEYYLDDGGPNMFVILMSRFSMKEDGLLEDRASSPEPVFGHFVQVVG</sequence>